<evidence type="ECO:0000313" key="2">
    <source>
        <dbReference type="Proteomes" id="UP000027821"/>
    </source>
</evidence>
<reference evidence="1 2" key="1">
    <citation type="submission" date="2014-04" db="EMBL/GenBank/DDBJ databases">
        <title>Characterization and application of a salt tolerant electro-active bacterium.</title>
        <authorList>
            <person name="Yang L."/>
            <person name="Wei S."/>
            <person name="Tay Q.X.M."/>
        </authorList>
    </citation>
    <scope>NUCLEOTIDE SEQUENCE [LARGE SCALE GENOMIC DNA]</scope>
    <source>
        <strain evidence="1 2">LY1</strain>
    </source>
</reference>
<proteinExistence type="predicted"/>
<dbReference type="EMBL" id="JMIH01000001">
    <property type="protein sequence ID" value="KEO75948.1"/>
    <property type="molecule type" value="Genomic_DNA"/>
</dbReference>
<evidence type="ECO:0000313" key="1">
    <source>
        <dbReference type="EMBL" id="KEO75948.1"/>
    </source>
</evidence>
<accession>A0A074L7W8</accession>
<gene>
    <name evidence="1" type="ORF">EL17_00095</name>
</gene>
<dbReference type="RefSeq" id="WP_035068387.1">
    <property type="nucleotide sequence ID" value="NZ_JMIH01000001.1"/>
</dbReference>
<organism evidence="1 2">
    <name type="scientific">Anditalea andensis</name>
    <dbReference type="NCBI Taxonomy" id="1048983"/>
    <lineage>
        <taxon>Bacteria</taxon>
        <taxon>Pseudomonadati</taxon>
        <taxon>Bacteroidota</taxon>
        <taxon>Cytophagia</taxon>
        <taxon>Cytophagales</taxon>
        <taxon>Cytophagaceae</taxon>
        <taxon>Anditalea</taxon>
    </lineage>
</organism>
<dbReference type="OrthoDB" id="29496at2"/>
<keyword evidence="2" id="KW-1185">Reference proteome</keyword>
<dbReference type="STRING" id="1048983.EL17_00095"/>
<name>A0A074L7W8_9BACT</name>
<dbReference type="AlphaFoldDB" id="A0A074L7W8"/>
<dbReference type="Proteomes" id="UP000027821">
    <property type="component" value="Unassembled WGS sequence"/>
</dbReference>
<protein>
    <submittedName>
        <fullName evidence="1">Uncharacterized protein</fullName>
    </submittedName>
</protein>
<comment type="caution">
    <text evidence="1">The sequence shown here is derived from an EMBL/GenBank/DDBJ whole genome shotgun (WGS) entry which is preliminary data.</text>
</comment>
<sequence length="86" mass="10508">MVQYIMLTLKKRFQDYESKGHLFRESQEQLLKFSLMQRLWGLFIEIVTKLAEKFSMEMNLFMEQLFENEEMNILILKLLREVSDKP</sequence>